<dbReference type="InterPro" id="IPR050952">
    <property type="entry name" value="TRIM-NHL_E3_ligases"/>
</dbReference>
<protein>
    <recommendedName>
        <fullName evidence="3">Tripartite motif-containing protein 2</fullName>
    </recommendedName>
</protein>
<gene>
    <name evidence="1" type="ORF">KUTeg_021336</name>
</gene>
<dbReference type="EMBL" id="JARBDR010000918">
    <property type="protein sequence ID" value="KAJ8302349.1"/>
    <property type="molecule type" value="Genomic_DNA"/>
</dbReference>
<name>A0ABQ9EAG1_TEGGR</name>
<comment type="caution">
    <text evidence="1">The sequence shown here is derived from an EMBL/GenBank/DDBJ whole genome shotgun (WGS) entry which is preliminary data.</text>
</comment>
<reference evidence="1 2" key="1">
    <citation type="submission" date="2022-12" db="EMBL/GenBank/DDBJ databases">
        <title>Chromosome-level genome of Tegillarca granosa.</title>
        <authorList>
            <person name="Kim J."/>
        </authorList>
    </citation>
    <scope>NUCLEOTIDE SEQUENCE [LARGE SCALE GENOMIC DNA]</scope>
    <source>
        <strain evidence="1">Teg-2019</strain>
        <tissue evidence="1">Adductor muscle</tissue>
    </source>
</reference>
<dbReference type="SUPFAM" id="SSF63829">
    <property type="entry name" value="Calcium-dependent phosphotriesterase"/>
    <property type="match status" value="1"/>
</dbReference>
<dbReference type="PANTHER" id="PTHR24104">
    <property type="entry name" value="E3 UBIQUITIN-PROTEIN LIGASE NHLRC1-RELATED"/>
    <property type="match status" value="1"/>
</dbReference>
<dbReference type="Proteomes" id="UP001217089">
    <property type="component" value="Unassembled WGS sequence"/>
</dbReference>
<evidence type="ECO:0000313" key="2">
    <source>
        <dbReference type="Proteomes" id="UP001217089"/>
    </source>
</evidence>
<keyword evidence="2" id="KW-1185">Reference proteome</keyword>
<accession>A0ABQ9EAG1</accession>
<evidence type="ECO:0000313" key="1">
    <source>
        <dbReference type="EMBL" id="KAJ8302349.1"/>
    </source>
</evidence>
<dbReference type="PANTHER" id="PTHR24104:SF25">
    <property type="entry name" value="PROTEIN LIN-41"/>
    <property type="match status" value="1"/>
</dbReference>
<evidence type="ECO:0008006" key="3">
    <source>
        <dbReference type="Google" id="ProtNLM"/>
    </source>
</evidence>
<dbReference type="Gene3D" id="2.120.10.30">
    <property type="entry name" value="TolB, C-terminal domain"/>
    <property type="match status" value="1"/>
</dbReference>
<organism evidence="1 2">
    <name type="scientific">Tegillarca granosa</name>
    <name type="common">Malaysian cockle</name>
    <name type="synonym">Anadara granosa</name>
    <dbReference type="NCBI Taxonomy" id="220873"/>
    <lineage>
        <taxon>Eukaryota</taxon>
        <taxon>Metazoa</taxon>
        <taxon>Spiralia</taxon>
        <taxon>Lophotrochozoa</taxon>
        <taxon>Mollusca</taxon>
        <taxon>Bivalvia</taxon>
        <taxon>Autobranchia</taxon>
        <taxon>Pteriomorphia</taxon>
        <taxon>Arcoida</taxon>
        <taxon>Arcoidea</taxon>
        <taxon>Arcidae</taxon>
        <taxon>Tegillarca</taxon>
    </lineage>
</organism>
<dbReference type="InterPro" id="IPR011042">
    <property type="entry name" value="6-blade_b-propeller_TolB-like"/>
</dbReference>
<proteinExistence type="predicted"/>
<sequence>MTNPNNVVMTTGEEAMTKKENSDNENDEIDFKSTSLNVPDFKVKVISEFKHQENTKSLSVAGKEDAWIVHDYNYIELISKSGNEKKRAKLGFNVHSVGISKSGNLILGSYGKIYRLINEKLEELANVGTYIVHGICNVEDNEDILVCLWAYDMGKVVRLSVNGEFKQTIEYDDNGYRLFISPQYITCTPLECDIWVTDNKTEQKSVTVTTNAGKLKFKYKGPNFGLSKQFSPRDLVATSQGHVLIADYFNQTIHVVSTDGHFLKFLLTTDQGLQQPCVMSKISADTYWITSENDHQNYQTHLIVQCAA</sequence>